<gene>
    <name evidence="3" type="ORF">GCM10017056_40880</name>
</gene>
<dbReference type="InterPro" id="IPR003646">
    <property type="entry name" value="SH3-like_bac-type"/>
</dbReference>
<name>A0A8J3MA86_9RHOB</name>
<evidence type="ECO:0000313" key="3">
    <source>
        <dbReference type="EMBL" id="GHF65607.1"/>
    </source>
</evidence>
<feature type="chain" id="PRO_5035203087" description="SH3b domain-containing protein" evidence="1">
    <location>
        <begin position="19"/>
        <end position="198"/>
    </location>
</feature>
<evidence type="ECO:0000313" key="4">
    <source>
        <dbReference type="Proteomes" id="UP000626220"/>
    </source>
</evidence>
<evidence type="ECO:0000259" key="2">
    <source>
        <dbReference type="Pfam" id="PF08239"/>
    </source>
</evidence>
<dbReference type="Pfam" id="PF08239">
    <property type="entry name" value="SH3_3"/>
    <property type="match status" value="1"/>
</dbReference>
<feature type="signal peptide" evidence="1">
    <location>
        <begin position="1"/>
        <end position="18"/>
    </location>
</feature>
<keyword evidence="4" id="KW-1185">Reference proteome</keyword>
<protein>
    <recommendedName>
        <fullName evidence="2">SH3b domain-containing protein</fullName>
    </recommendedName>
</protein>
<reference evidence="3" key="2">
    <citation type="submission" date="2020-09" db="EMBL/GenBank/DDBJ databases">
        <authorList>
            <person name="Sun Q."/>
            <person name="Kim S."/>
        </authorList>
    </citation>
    <scope>NUCLEOTIDE SEQUENCE</scope>
    <source>
        <strain evidence="3">KCTC 42650</strain>
    </source>
</reference>
<dbReference type="AlphaFoldDB" id="A0A8J3MA86"/>
<dbReference type="Gene3D" id="2.30.30.40">
    <property type="entry name" value="SH3 Domains"/>
    <property type="match status" value="1"/>
</dbReference>
<sequence>MKALSLAISLLAAAPLAAQEFPSLFDVAGVAANDVLNLRESPSAQAPIVGTLAPGATAVEVVGADPSGRWGLVNTGETAGWAALAYLRQQHGSEDLAGHALTCGGTEPFWSLRITQGTGAHFNPMEGGAEDWPAGTLAPGGGRSDRFLIGLGEGRAAVLSRGLCSDGMSDRMFGLEINLVSHPGGLTLWNGCCSIAPR</sequence>
<dbReference type="Proteomes" id="UP000626220">
    <property type="component" value="Unassembled WGS sequence"/>
</dbReference>
<feature type="domain" description="SH3b" evidence="2">
    <location>
        <begin position="34"/>
        <end position="87"/>
    </location>
</feature>
<evidence type="ECO:0000256" key="1">
    <source>
        <dbReference type="SAM" id="SignalP"/>
    </source>
</evidence>
<dbReference type="RefSeq" id="WP_189681980.1">
    <property type="nucleotide sequence ID" value="NZ_BNCJ01000017.1"/>
</dbReference>
<dbReference type="EMBL" id="BNCJ01000017">
    <property type="protein sequence ID" value="GHF65607.1"/>
    <property type="molecule type" value="Genomic_DNA"/>
</dbReference>
<organism evidence="3 4">
    <name type="scientific">Seohaeicola zhoushanensis</name>
    <dbReference type="NCBI Taxonomy" id="1569283"/>
    <lineage>
        <taxon>Bacteria</taxon>
        <taxon>Pseudomonadati</taxon>
        <taxon>Pseudomonadota</taxon>
        <taxon>Alphaproteobacteria</taxon>
        <taxon>Rhodobacterales</taxon>
        <taxon>Roseobacteraceae</taxon>
        <taxon>Seohaeicola</taxon>
    </lineage>
</organism>
<accession>A0A8J3MA86</accession>
<comment type="caution">
    <text evidence="3">The sequence shown here is derived from an EMBL/GenBank/DDBJ whole genome shotgun (WGS) entry which is preliminary data.</text>
</comment>
<keyword evidence="1" id="KW-0732">Signal</keyword>
<proteinExistence type="predicted"/>
<reference evidence="3" key="1">
    <citation type="journal article" date="2014" name="Int. J. Syst. Evol. Microbiol.">
        <title>Complete genome sequence of Corynebacterium casei LMG S-19264T (=DSM 44701T), isolated from a smear-ripened cheese.</title>
        <authorList>
            <consortium name="US DOE Joint Genome Institute (JGI-PGF)"/>
            <person name="Walter F."/>
            <person name="Albersmeier A."/>
            <person name="Kalinowski J."/>
            <person name="Ruckert C."/>
        </authorList>
    </citation>
    <scope>NUCLEOTIDE SEQUENCE</scope>
    <source>
        <strain evidence="3">KCTC 42650</strain>
    </source>
</reference>